<evidence type="ECO:0000313" key="1">
    <source>
        <dbReference type="EMBL" id="UPL11305.1"/>
    </source>
</evidence>
<reference evidence="1 2" key="1">
    <citation type="submission" date="2021-06" db="EMBL/GenBank/DDBJ databases">
        <title>Genome-based taxonomic framework of Microbacterium strains isolated from marine environment, the description of four new species and reclassification of four preexisting species.</title>
        <authorList>
            <person name="Lee S.D."/>
            <person name="Kim S.-M."/>
            <person name="Byeon Y.-S."/>
            <person name="Yang H.L."/>
            <person name="Kim I.S."/>
        </authorList>
    </citation>
    <scope>NUCLEOTIDE SEQUENCE [LARGE SCALE GENOMIC DNA]</scope>
    <source>
        <strain evidence="1 2">SSW1-51</strain>
    </source>
</reference>
<name>A0ABY4IG93_9MICO</name>
<dbReference type="InterPro" id="IPR027417">
    <property type="entry name" value="P-loop_NTPase"/>
</dbReference>
<dbReference type="RefSeq" id="WP_247981309.1">
    <property type="nucleotide sequence ID" value="NZ_CP078076.1"/>
</dbReference>
<dbReference type="SUPFAM" id="SSF52540">
    <property type="entry name" value="P-loop containing nucleoside triphosphate hydrolases"/>
    <property type="match status" value="1"/>
</dbReference>
<dbReference type="SUPFAM" id="SSF53795">
    <property type="entry name" value="PEP carboxykinase-like"/>
    <property type="match status" value="1"/>
</dbReference>
<organism evidence="1 2">
    <name type="scientific">Microbacterium sufflavum</name>
    <dbReference type="NCBI Taxonomy" id="2851649"/>
    <lineage>
        <taxon>Bacteria</taxon>
        <taxon>Bacillati</taxon>
        <taxon>Actinomycetota</taxon>
        <taxon>Actinomycetes</taxon>
        <taxon>Micrococcales</taxon>
        <taxon>Microbacteriaceae</taxon>
        <taxon>Microbacterium</taxon>
    </lineage>
</organism>
<evidence type="ECO:0000313" key="2">
    <source>
        <dbReference type="Proteomes" id="UP000831467"/>
    </source>
</evidence>
<keyword evidence="2" id="KW-1185">Reference proteome</keyword>
<gene>
    <name evidence="1" type="ORF">KV394_09340</name>
</gene>
<dbReference type="Gene3D" id="3.40.50.300">
    <property type="entry name" value="P-loop containing nucleotide triphosphate hydrolases"/>
    <property type="match status" value="1"/>
</dbReference>
<keyword evidence="1" id="KW-0547">Nucleotide-binding</keyword>
<dbReference type="Proteomes" id="UP000831467">
    <property type="component" value="Chromosome"/>
</dbReference>
<proteinExistence type="predicted"/>
<sequence>MSDRILVAAIGAVIEIDVEGRRSGFAGRVREAWTDALTAADGEASAVVAVRPELDDDAALAMLSTDVTLAALEKRRGDPLWMLHAAGLADAEGRVVVLSAASGTGKTTAARHLSRRFAYVSDETVGVADDGSVVAYRKPLSVIEPSSPHKVQVAPSRLHEGPPLAAGLRVAAIVVIDRREDGPDVPEVERLDIATALELLAPQTSYLSDMPAPLHLVRDLLAAVGGAVRIRYREAASLDGAIDDLLRSASRRPVADATGRAPLDPTELTGSGVYGRTVVIDALDLEDGRLALLRRSETGSRVHVLDGIGPTVWHAASGLTVDEITDQVVAAHGRPGDADPRALVQAAIDRLHADGLLRASDVQTGA</sequence>
<accession>A0ABY4IG93</accession>
<dbReference type="GO" id="GO:0005524">
    <property type="term" value="F:ATP binding"/>
    <property type="evidence" value="ECO:0007669"/>
    <property type="project" value="UniProtKB-KW"/>
</dbReference>
<protein>
    <submittedName>
        <fullName evidence="1">ATP-binding protein</fullName>
    </submittedName>
</protein>
<keyword evidence="1" id="KW-0067">ATP-binding</keyword>
<dbReference type="EMBL" id="CP078076">
    <property type="protein sequence ID" value="UPL11305.1"/>
    <property type="molecule type" value="Genomic_DNA"/>
</dbReference>